<dbReference type="GO" id="GO:0016491">
    <property type="term" value="F:oxidoreductase activity"/>
    <property type="evidence" value="ECO:0007669"/>
    <property type="project" value="UniProtKB-KW"/>
</dbReference>
<evidence type="ECO:0000256" key="2">
    <source>
        <dbReference type="ARBA" id="ARBA00023002"/>
    </source>
</evidence>
<dbReference type="NCBIfam" id="NF005559">
    <property type="entry name" value="PRK07231.1"/>
    <property type="match status" value="1"/>
</dbReference>
<dbReference type="PROSITE" id="PS00061">
    <property type="entry name" value="ADH_SHORT"/>
    <property type="match status" value="1"/>
</dbReference>
<dbReference type="InterPro" id="IPR020904">
    <property type="entry name" value="Sc_DH/Rdtase_CS"/>
</dbReference>
<dbReference type="CDD" id="cd05233">
    <property type="entry name" value="SDR_c"/>
    <property type="match status" value="1"/>
</dbReference>
<dbReference type="PRINTS" id="PR00081">
    <property type="entry name" value="GDHRDH"/>
</dbReference>
<dbReference type="Gene3D" id="3.40.50.720">
    <property type="entry name" value="NAD(P)-binding Rossmann-like Domain"/>
    <property type="match status" value="1"/>
</dbReference>
<dbReference type="InterPro" id="IPR036291">
    <property type="entry name" value="NAD(P)-bd_dom_sf"/>
</dbReference>
<evidence type="ECO:0000256" key="1">
    <source>
        <dbReference type="ARBA" id="ARBA00006484"/>
    </source>
</evidence>
<dbReference type="EMBL" id="RCZI01000008">
    <property type="protein sequence ID" value="TPG23678.1"/>
    <property type="molecule type" value="Genomic_DNA"/>
</dbReference>
<dbReference type="FunFam" id="3.40.50.720:FF:000084">
    <property type="entry name" value="Short-chain dehydrogenase reductase"/>
    <property type="match status" value="1"/>
</dbReference>
<protein>
    <submittedName>
        <fullName evidence="3">SDR family oxidoreductase</fullName>
    </submittedName>
</protein>
<dbReference type="PANTHER" id="PTHR24321:SF8">
    <property type="entry name" value="ESTRADIOL 17-BETA-DEHYDROGENASE 8-RELATED"/>
    <property type="match status" value="1"/>
</dbReference>
<dbReference type="AlphaFoldDB" id="A0A502DEH1"/>
<evidence type="ECO:0000313" key="3">
    <source>
        <dbReference type="EMBL" id="TPG23678.1"/>
    </source>
</evidence>
<reference evidence="3 4" key="1">
    <citation type="journal article" date="2019" name="Environ. Microbiol.">
        <title>Species interactions and distinct microbial communities in high Arctic permafrost affected cryosols are associated with the CH4 and CO2 gas fluxes.</title>
        <authorList>
            <person name="Altshuler I."/>
            <person name="Hamel J."/>
            <person name="Turney S."/>
            <person name="Magnuson E."/>
            <person name="Levesque R."/>
            <person name="Greer C."/>
            <person name="Whyte L.G."/>
        </authorList>
    </citation>
    <scope>NUCLEOTIDE SEQUENCE [LARGE SCALE GENOMIC DNA]</scope>
    <source>
        <strain evidence="3 4">S06.C</strain>
    </source>
</reference>
<comment type="caution">
    <text evidence="3">The sequence shown here is derived from an EMBL/GenBank/DDBJ whole genome shotgun (WGS) entry which is preliminary data.</text>
</comment>
<organism evidence="3 4">
    <name type="scientific">Variovorax guangxiensis</name>
    <dbReference type="NCBI Taxonomy" id="1775474"/>
    <lineage>
        <taxon>Bacteria</taxon>
        <taxon>Pseudomonadati</taxon>
        <taxon>Pseudomonadota</taxon>
        <taxon>Betaproteobacteria</taxon>
        <taxon>Burkholderiales</taxon>
        <taxon>Comamonadaceae</taxon>
        <taxon>Variovorax</taxon>
    </lineage>
</organism>
<dbReference type="RefSeq" id="WP_140844973.1">
    <property type="nucleotide sequence ID" value="NZ_RCZI01000008.1"/>
</dbReference>
<evidence type="ECO:0000313" key="4">
    <source>
        <dbReference type="Proteomes" id="UP000319212"/>
    </source>
</evidence>
<dbReference type="PANTHER" id="PTHR24321">
    <property type="entry name" value="DEHYDROGENASES, SHORT CHAIN"/>
    <property type="match status" value="1"/>
</dbReference>
<proteinExistence type="inferred from homology"/>
<dbReference type="PRINTS" id="PR00080">
    <property type="entry name" value="SDRFAMILY"/>
</dbReference>
<dbReference type="Pfam" id="PF13561">
    <property type="entry name" value="adh_short_C2"/>
    <property type="match status" value="1"/>
</dbReference>
<name>A0A502DEH1_9BURK</name>
<dbReference type="InterPro" id="IPR002347">
    <property type="entry name" value="SDR_fam"/>
</dbReference>
<keyword evidence="2" id="KW-0560">Oxidoreductase</keyword>
<sequence>MNAKVAIVTGSGSGIGAATAEILARDGASVLVCDLDADSAASTAARIVSAGGAAMPFQMDVTDAQAHGRAVAEAERVYGGLDIAVNCAGISVGPSKLQHTVQDTELSDWQRILDINVNGVFYGLRAAVPMMIKRGGGSIVNVGSVMSVVARTKLSAYVTSKHAVLGLTKAAALDCAEHGIRVNAVGPGYVDTPLLHYKPAETRHAYAQLHPLGRLAKAGEVAELIAWLCSDKSSFTTGSFYAVDGGYSAV</sequence>
<gene>
    <name evidence="3" type="ORF">EAH82_20005</name>
</gene>
<accession>A0A502DEH1</accession>
<dbReference type="Proteomes" id="UP000319212">
    <property type="component" value="Unassembled WGS sequence"/>
</dbReference>
<dbReference type="SUPFAM" id="SSF51735">
    <property type="entry name" value="NAD(P)-binding Rossmann-fold domains"/>
    <property type="match status" value="1"/>
</dbReference>
<comment type="similarity">
    <text evidence="1">Belongs to the short-chain dehydrogenases/reductases (SDR) family.</text>
</comment>
<dbReference type="OrthoDB" id="7064009at2"/>